<reference evidence="1" key="1">
    <citation type="journal article" date="2015" name="Nature">
        <title>Complex archaea that bridge the gap between prokaryotes and eukaryotes.</title>
        <authorList>
            <person name="Spang A."/>
            <person name="Saw J.H."/>
            <person name="Jorgensen S.L."/>
            <person name="Zaremba-Niedzwiedzka K."/>
            <person name="Martijn J."/>
            <person name="Lind A.E."/>
            <person name="van Eijk R."/>
            <person name="Schleper C."/>
            <person name="Guy L."/>
            <person name="Ettema T.J."/>
        </authorList>
    </citation>
    <scope>NUCLEOTIDE SEQUENCE</scope>
</reference>
<proteinExistence type="predicted"/>
<gene>
    <name evidence="1" type="ORF">LCGC14_2860760</name>
</gene>
<evidence type="ECO:0000313" key="1">
    <source>
        <dbReference type="EMBL" id="KKK76724.1"/>
    </source>
</evidence>
<name>A0A0F9AE12_9ZZZZ</name>
<accession>A0A0F9AE12</accession>
<comment type="caution">
    <text evidence="1">The sequence shown here is derived from an EMBL/GenBank/DDBJ whole genome shotgun (WGS) entry which is preliminary data.</text>
</comment>
<dbReference type="EMBL" id="LAZR01055280">
    <property type="protein sequence ID" value="KKK76724.1"/>
    <property type="molecule type" value="Genomic_DNA"/>
</dbReference>
<sequence length="62" mass="7281">MTVRDQIQVLRSDVCQCGAAKKVKQAFCRECYFDLSEETRRELYNRVPRFGESYEAALEELT</sequence>
<protein>
    <submittedName>
        <fullName evidence="1">Uncharacterized protein</fullName>
    </submittedName>
</protein>
<organism evidence="1">
    <name type="scientific">marine sediment metagenome</name>
    <dbReference type="NCBI Taxonomy" id="412755"/>
    <lineage>
        <taxon>unclassified sequences</taxon>
        <taxon>metagenomes</taxon>
        <taxon>ecological metagenomes</taxon>
    </lineage>
</organism>
<dbReference type="AlphaFoldDB" id="A0A0F9AE12"/>